<proteinExistence type="predicted"/>
<feature type="compositionally biased region" description="Basic and acidic residues" evidence="1">
    <location>
        <begin position="127"/>
        <end position="144"/>
    </location>
</feature>
<reference evidence="3 4" key="1">
    <citation type="journal article" date="2022" name="Front. Cell. Infect. Microbiol.">
        <title>The Genomes of Two Strains of Taenia crassiceps the Animal Model for the Study of Human Cysticercosis.</title>
        <authorList>
            <person name="Bobes R.J."/>
            <person name="Estrada K."/>
            <person name="Rios-Valencia D.G."/>
            <person name="Calderon-Gallegos A."/>
            <person name="de la Torre P."/>
            <person name="Carrero J.C."/>
            <person name="Sanchez-Flores A."/>
            <person name="Laclette J.P."/>
        </authorList>
    </citation>
    <scope>NUCLEOTIDE SEQUENCE [LARGE SCALE GENOMIC DNA]</scope>
    <source>
        <strain evidence="3">WFUcys</strain>
    </source>
</reference>
<feature type="compositionally biased region" description="Acidic residues" evidence="1">
    <location>
        <begin position="157"/>
        <end position="170"/>
    </location>
</feature>
<feature type="chain" id="PRO_5046032564" evidence="2">
    <location>
        <begin position="22"/>
        <end position="194"/>
    </location>
</feature>
<feature type="signal peptide" evidence="2">
    <location>
        <begin position="1"/>
        <end position="21"/>
    </location>
</feature>
<keyword evidence="2" id="KW-0732">Signal</keyword>
<name>A0ABR4QAI2_9CEST</name>
<evidence type="ECO:0000313" key="3">
    <source>
        <dbReference type="EMBL" id="KAL5106640.1"/>
    </source>
</evidence>
<gene>
    <name evidence="3" type="ORF">TcWFU_002393</name>
</gene>
<evidence type="ECO:0000256" key="2">
    <source>
        <dbReference type="SAM" id="SignalP"/>
    </source>
</evidence>
<organism evidence="3 4">
    <name type="scientific">Taenia crassiceps</name>
    <dbReference type="NCBI Taxonomy" id="6207"/>
    <lineage>
        <taxon>Eukaryota</taxon>
        <taxon>Metazoa</taxon>
        <taxon>Spiralia</taxon>
        <taxon>Lophotrochozoa</taxon>
        <taxon>Platyhelminthes</taxon>
        <taxon>Cestoda</taxon>
        <taxon>Eucestoda</taxon>
        <taxon>Cyclophyllidea</taxon>
        <taxon>Taeniidae</taxon>
        <taxon>Taenia</taxon>
    </lineage>
</organism>
<feature type="region of interest" description="Disordered" evidence="1">
    <location>
        <begin position="42"/>
        <end position="194"/>
    </location>
</feature>
<protein>
    <submittedName>
        <fullName evidence="3">Uncharacterized protein</fullName>
    </submittedName>
</protein>
<evidence type="ECO:0000313" key="4">
    <source>
        <dbReference type="Proteomes" id="UP001651158"/>
    </source>
</evidence>
<comment type="caution">
    <text evidence="3">The sequence shown here is derived from an EMBL/GenBank/DDBJ whole genome shotgun (WGS) entry which is preliminary data.</text>
</comment>
<dbReference type="EMBL" id="JAKROA010000005">
    <property type="protein sequence ID" value="KAL5106640.1"/>
    <property type="molecule type" value="Genomic_DNA"/>
</dbReference>
<feature type="compositionally biased region" description="Basic and acidic residues" evidence="1">
    <location>
        <begin position="88"/>
        <end position="118"/>
    </location>
</feature>
<sequence length="194" mass="20867">MEGSRNLLLLTSAFLVINIWSYPGVNIVKAGTTKVDGNVTAADQSANAGDGKVGTNKNIVDDRDDNKSRIDDKKNGADDKDAEDENDAHDGNNRGYIKDDSEKSGDDKDSHDKGKDSEVLEEGNDNFDLHSHGAIDKEDDDHKANPGKANVGVNSEDNGEDGDDDDDEKEDHDNGDGDGIVIPKDGSQEVKEKN</sequence>
<evidence type="ECO:0000256" key="1">
    <source>
        <dbReference type="SAM" id="MobiDB-lite"/>
    </source>
</evidence>
<feature type="compositionally biased region" description="Basic and acidic residues" evidence="1">
    <location>
        <begin position="59"/>
        <end position="79"/>
    </location>
</feature>
<keyword evidence="4" id="KW-1185">Reference proteome</keyword>
<accession>A0ABR4QAI2</accession>
<dbReference type="Proteomes" id="UP001651158">
    <property type="component" value="Unassembled WGS sequence"/>
</dbReference>